<dbReference type="EMBL" id="BQNB010014249">
    <property type="protein sequence ID" value="GJT25913.1"/>
    <property type="molecule type" value="Genomic_DNA"/>
</dbReference>
<name>A0ABQ5CGU8_9ASTR</name>
<keyword evidence="2" id="KW-1185">Reference proteome</keyword>
<gene>
    <name evidence="1" type="ORF">Tco_0895850</name>
</gene>
<proteinExistence type="predicted"/>
<reference evidence="1" key="1">
    <citation type="journal article" date="2022" name="Int. J. Mol. Sci.">
        <title>Draft Genome of Tanacetum Coccineum: Genomic Comparison of Closely Related Tanacetum-Family Plants.</title>
        <authorList>
            <person name="Yamashiro T."/>
            <person name="Shiraishi A."/>
            <person name="Nakayama K."/>
            <person name="Satake H."/>
        </authorList>
    </citation>
    <scope>NUCLEOTIDE SEQUENCE</scope>
</reference>
<evidence type="ECO:0000313" key="1">
    <source>
        <dbReference type="EMBL" id="GJT25913.1"/>
    </source>
</evidence>
<organism evidence="1 2">
    <name type="scientific">Tanacetum coccineum</name>
    <dbReference type="NCBI Taxonomy" id="301880"/>
    <lineage>
        <taxon>Eukaryota</taxon>
        <taxon>Viridiplantae</taxon>
        <taxon>Streptophyta</taxon>
        <taxon>Embryophyta</taxon>
        <taxon>Tracheophyta</taxon>
        <taxon>Spermatophyta</taxon>
        <taxon>Magnoliopsida</taxon>
        <taxon>eudicotyledons</taxon>
        <taxon>Gunneridae</taxon>
        <taxon>Pentapetalae</taxon>
        <taxon>asterids</taxon>
        <taxon>campanulids</taxon>
        <taxon>Asterales</taxon>
        <taxon>Asteraceae</taxon>
        <taxon>Asteroideae</taxon>
        <taxon>Anthemideae</taxon>
        <taxon>Anthemidinae</taxon>
        <taxon>Tanacetum</taxon>
    </lineage>
</organism>
<sequence>MVKSHVHVPYVGGESRVDSVDRRLTVRKEAIEVYKFHLKRALDRMKSQADKHRTDREYVFWDWVFLKNFKEMQRRSLYIGSYTHVCLWKRCKLVNPFCKSGLKNVYEGNVAVVVCACSVDKRSK</sequence>
<evidence type="ECO:0000313" key="2">
    <source>
        <dbReference type="Proteomes" id="UP001151760"/>
    </source>
</evidence>
<accession>A0ABQ5CGU8</accession>
<dbReference type="Proteomes" id="UP001151760">
    <property type="component" value="Unassembled WGS sequence"/>
</dbReference>
<comment type="caution">
    <text evidence="1">The sequence shown here is derived from an EMBL/GenBank/DDBJ whole genome shotgun (WGS) entry which is preliminary data.</text>
</comment>
<reference evidence="1" key="2">
    <citation type="submission" date="2022-01" db="EMBL/GenBank/DDBJ databases">
        <authorList>
            <person name="Yamashiro T."/>
            <person name="Shiraishi A."/>
            <person name="Satake H."/>
            <person name="Nakayama K."/>
        </authorList>
    </citation>
    <scope>NUCLEOTIDE SEQUENCE</scope>
</reference>
<protein>
    <submittedName>
        <fullName evidence="1">Uncharacterized protein</fullName>
    </submittedName>
</protein>